<reference evidence="3" key="1">
    <citation type="submission" date="2023-01" db="EMBL/GenBank/DDBJ databases">
        <title>Metagenome sequencing of chrysophaentin producing Chrysophaeum taylorii.</title>
        <authorList>
            <person name="Davison J."/>
            <person name="Bewley C."/>
        </authorList>
    </citation>
    <scope>NUCLEOTIDE SEQUENCE</scope>
    <source>
        <strain evidence="3">NIES-1699</strain>
    </source>
</reference>
<evidence type="ECO:0000259" key="2">
    <source>
        <dbReference type="Pfam" id="PF13475"/>
    </source>
</evidence>
<gene>
    <name evidence="3" type="ORF">CTAYLR_007138</name>
</gene>
<name>A0AAD7XFN9_9STRA</name>
<accession>A0AAD7XFN9</accession>
<organism evidence="3 4">
    <name type="scientific">Chrysophaeum taylorii</name>
    <dbReference type="NCBI Taxonomy" id="2483200"/>
    <lineage>
        <taxon>Eukaryota</taxon>
        <taxon>Sar</taxon>
        <taxon>Stramenopiles</taxon>
        <taxon>Ochrophyta</taxon>
        <taxon>Pelagophyceae</taxon>
        <taxon>Pelagomonadales</taxon>
        <taxon>Pelagomonadaceae</taxon>
        <taxon>Chrysophaeum</taxon>
    </lineage>
</organism>
<dbReference type="Pfam" id="PF13475">
    <property type="entry name" value="DUF4116"/>
    <property type="match status" value="1"/>
</dbReference>
<evidence type="ECO:0000256" key="1">
    <source>
        <dbReference type="SAM" id="Coils"/>
    </source>
</evidence>
<dbReference type="AlphaFoldDB" id="A0AAD7XFN9"/>
<keyword evidence="4" id="KW-1185">Reference proteome</keyword>
<comment type="caution">
    <text evidence="3">The sequence shown here is derived from an EMBL/GenBank/DDBJ whole genome shotgun (WGS) entry which is preliminary data.</text>
</comment>
<keyword evidence="1" id="KW-0175">Coiled coil</keyword>
<feature type="coiled-coil region" evidence="1">
    <location>
        <begin position="151"/>
        <end position="178"/>
    </location>
</feature>
<dbReference type="Proteomes" id="UP001230188">
    <property type="component" value="Unassembled WGS sequence"/>
</dbReference>
<proteinExistence type="predicted"/>
<dbReference type="EMBL" id="JAQMWT010000553">
    <property type="protein sequence ID" value="KAJ8599547.1"/>
    <property type="molecule type" value="Genomic_DNA"/>
</dbReference>
<evidence type="ECO:0000313" key="3">
    <source>
        <dbReference type="EMBL" id="KAJ8599547.1"/>
    </source>
</evidence>
<sequence length="278" mass="30273">MASSEGPSSDGKRNAAVRNIIKSLAKNPSALKYATNALRENREVVLAAATENPAVLEFAAESLRRDSAFAVSCVAANGRALWHFPKKVQQVPEVIVAAIAKHGANVAEPRLEPVMGYYTEVLMASRKAVADIRREEKAAREEQALVAEKHQRILEQEVDGLVLEVEELKALNAQLLEKCSVVSSSEDEEAPVSKKTRIDEVSSWEKGWEKDILDAVEDKDDASFLATNALHLQCLNASALQAKIEELAALAIAAGADKDEVNKVKTRPLTCSTKQTEF</sequence>
<protein>
    <recommendedName>
        <fullName evidence="2">DUF4116 domain-containing protein</fullName>
    </recommendedName>
</protein>
<feature type="domain" description="DUF4116" evidence="2">
    <location>
        <begin position="20"/>
        <end position="64"/>
    </location>
</feature>
<evidence type="ECO:0000313" key="4">
    <source>
        <dbReference type="Proteomes" id="UP001230188"/>
    </source>
</evidence>
<dbReference type="InterPro" id="IPR025197">
    <property type="entry name" value="DUF4116"/>
</dbReference>